<dbReference type="Proteomes" id="UP000003856">
    <property type="component" value="Unassembled WGS sequence"/>
</dbReference>
<accession>C5T1V5</accession>
<keyword evidence="2" id="KW-1185">Reference proteome</keyword>
<dbReference type="PATRIC" id="fig|573060.9.peg.4312"/>
<gene>
    <name evidence="1" type="ORF">AcdelDRAFT_0885</name>
</gene>
<organism evidence="1 2">
    <name type="scientific">Acidovorax delafieldii 2AN</name>
    <dbReference type="NCBI Taxonomy" id="573060"/>
    <lineage>
        <taxon>Bacteria</taxon>
        <taxon>Pseudomonadati</taxon>
        <taxon>Pseudomonadota</taxon>
        <taxon>Betaproteobacteria</taxon>
        <taxon>Burkholderiales</taxon>
        <taxon>Comamonadaceae</taxon>
        <taxon>Acidovorax</taxon>
    </lineage>
</organism>
<evidence type="ECO:0000313" key="2">
    <source>
        <dbReference type="Proteomes" id="UP000003856"/>
    </source>
</evidence>
<dbReference type="EMBL" id="ACQT01000014">
    <property type="protein sequence ID" value="EER61550.1"/>
    <property type="molecule type" value="Genomic_DNA"/>
</dbReference>
<evidence type="ECO:0000313" key="1">
    <source>
        <dbReference type="EMBL" id="EER61550.1"/>
    </source>
</evidence>
<dbReference type="AlphaFoldDB" id="C5T1V5"/>
<protein>
    <submittedName>
        <fullName evidence="1">Uncharacterized protein</fullName>
    </submittedName>
</protein>
<proteinExistence type="predicted"/>
<name>C5T1V5_ACIDE</name>
<dbReference type="RefSeq" id="WP_005793792.1">
    <property type="nucleotide sequence ID" value="NZ_ACQT01000014.1"/>
</dbReference>
<comment type="caution">
    <text evidence="1">The sequence shown here is derived from an EMBL/GenBank/DDBJ whole genome shotgun (WGS) entry which is preliminary data.</text>
</comment>
<reference evidence="1 2" key="1">
    <citation type="submission" date="2009-05" db="EMBL/GenBank/DDBJ databases">
        <title>The draft genome of Acidovorax delafieldii 2AN.</title>
        <authorList>
            <consortium name="US DOE Joint Genome Institute (JGI-PGF)"/>
            <person name="Lucas S."/>
            <person name="Copeland A."/>
            <person name="Lapidus A."/>
            <person name="Glavina del Rio T."/>
            <person name="Tice H."/>
            <person name="Bruce D."/>
            <person name="Goodwin L."/>
            <person name="Pitluck S."/>
            <person name="Larimer F."/>
            <person name="Land M.L."/>
            <person name="Hauser L."/>
            <person name="Shelobolina E.S."/>
            <person name="Picardal F."/>
            <person name="Roden E."/>
            <person name="Emerson D."/>
        </authorList>
    </citation>
    <scope>NUCLEOTIDE SEQUENCE [LARGE SCALE GENOMIC DNA]</scope>
    <source>
        <strain evidence="1 2">2AN</strain>
    </source>
</reference>
<sequence>MSIVVAPGGAYFWLHSTAGDNARGQSISHSDAVASVAAVGSRDVADLAVPAGIGTPALLPGHPKNDSFSGGASSITVGMTYDNGIWGDGTPPWLASEFIVELQGAAAPDFVVLPTGSPALPFSVHHYVSADGGQSITLRSSVAGLLTGLERIKIWRATLVPGTPPAPFWTSFIGSHEAV</sequence>